<comment type="similarity">
    <text evidence="1">Belongs to the RecJ family.</text>
</comment>
<evidence type="ECO:0000256" key="1">
    <source>
        <dbReference type="ARBA" id="ARBA00005915"/>
    </source>
</evidence>
<evidence type="ECO:0000256" key="4">
    <source>
        <dbReference type="ARBA" id="ARBA00022801"/>
    </source>
</evidence>
<dbReference type="Pfam" id="PF17768">
    <property type="entry name" value="RecJ_OB"/>
    <property type="match status" value="1"/>
</dbReference>
<dbReference type="InterPro" id="IPR051673">
    <property type="entry name" value="SSDNA_exonuclease_RecJ"/>
</dbReference>
<organism evidence="10 11">
    <name type="scientific">Lyngbya confervoides BDU141951</name>
    <dbReference type="NCBI Taxonomy" id="1574623"/>
    <lineage>
        <taxon>Bacteria</taxon>
        <taxon>Bacillati</taxon>
        <taxon>Cyanobacteriota</taxon>
        <taxon>Cyanophyceae</taxon>
        <taxon>Oscillatoriophycideae</taxon>
        <taxon>Oscillatoriales</taxon>
        <taxon>Microcoleaceae</taxon>
        <taxon>Lyngbya</taxon>
    </lineage>
</organism>
<evidence type="ECO:0000259" key="7">
    <source>
        <dbReference type="Pfam" id="PF01368"/>
    </source>
</evidence>
<evidence type="ECO:0000259" key="9">
    <source>
        <dbReference type="Pfam" id="PF17768"/>
    </source>
</evidence>
<dbReference type="GO" id="GO:0004527">
    <property type="term" value="F:exonuclease activity"/>
    <property type="evidence" value="ECO:0007669"/>
    <property type="project" value="UniProtKB-KW"/>
</dbReference>
<evidence type="ECO:0000259" key="8">
    <source>
        <dbReference type="Pfam" id="PF02272"/>
    </source>
</evidence>
<evidence type="ECO:0000313" key="10">
    <source>
        <dbReference type="EMBL" id="MCM1983789.1"/>
    </source>
</evidence>
<reference evidence="10 11" key="1">
    <citation type="journal article" date="2015" name="Genome Announc.">
        <title>Draft Genome Sequence of Filamentous Marine Cyanobacterium Lyngbya confervoides Strain BDU141951.</title>
        <authorList>
            <person name="Chandrababunaidu M.M."/>
            <person name="Sen D."/>
            <person name="Tripathy S."/>
        </authorList>
    </citation>
    <scope>NUCLEOTIDE SEQUENCE [LARGE SCALE GENOMIC DNA]</scope>
    <source>
        <strain evidence="10 11">BDU141951</strain>
    </source>
</reference>
<dbReference type="PANTHER" id="PTHR30255">
    <property type="entry name" value="SINGLE-STRANDED-DNA-SPECIFIC EXONUCLEASE RECJ"/>
    <property type="match status" value="1"/>
</dbReference>
<keyword evidence="3" id="KW-0540">Nuclease</keyword>
<dbReference type="RefSeq" id="WP_166275349.1">
    <property type="nucleotide sequence ID" value="NZ_JTHE03000079.1"/>
</dbReference>
<dbReference type="InterPro" id="IPR001667">
    <property type="entry name" value="DDH_dom"/>
</dbReference>
<name>A0ABD4T5C5_9CYAN</name>
<dbReference type="EMBL" id="JTHE03000079">
    <property type="protein sequence ID" value="MCM1983789.1"/>
    <property type="molecule type" value="Genomic_DNA"/>
</dbReference>
<evidence type="ECO:0000256" key="2">
    <source>
        <dbReference type="ARBA" id="ARBA00019841"/>
    </source>
</evidence>
<evidence type="ECO:0000256" key="5">
    <source>
        <dbReference type="ARBA" id="ARBA00022839"/>
    </source>
</evidence>
<feature type="domain" description="DDH" evidence="7">
    <location>
        <begin position="96"/>
        <end position="244"/>
    </location>
</feature>
<dbReference type="InterPro" id="IPR038763">
    <property type="entry name" value="DHH_sf"/>
</dbReference>
<dbReference type="NCBIfam" id="TIGR00644">
    <property type="entry name" value="recJ"/>
    <property type="match status" value="1"/>
</dbReference>
<accession>A0ABD4T5C5</accession>
<dbReference type="Proteomes" id="UP000031561">
    <property type="component" value="Unassembled WGS sequence"/>
</dbReference>
<evidence type="ECO:0000256" key="6">
    <source>
        <dbReference type="SAM" id="MobiDB-lite"/>
    </source>
</evidence>
<evidence type="ECO:0000313" key="11">
    <source>
        <dbReference type="Proteomes" id="UP000031561"/>
    </source>
</evidence>
<dbReference type="Gene3D" id="3.10.310.30">
    <property type="match status" value="1"/>
</dbReference>
<keyword evidence="4" id="KW-0378">Hydrolase</keyword>
<feature type="region of interest" description="Disordered" evidence="6">
    <location>
        <begin position="595"/>
        <end position="626"/>
    </location>
</feature>
<protein>
    <recommendedName>
        <fullName evidence="2">Single-stranded-DNA-specific exonuclease RecJ</fullName>
    </recommendedName>
</protein>
<dbReference type="InterPro" id="IPR003156">
    <property type="entry name" value="DHHA1_dom"/>
</dbReference>
<comment type="caution">
    <text evidence="10">The sequence shown here is derived from an EMBL/GenBank/DDBJ whole genome shotgun (WGS) entry which is preliminary data.</text>
</comment>
<keyword evidence="11" id="KW-1185">Reference proteome</keyword>
<sequence>MALPTAASASAPPTPLEQRWVIQSPHPDTVRRIAEHTGLSPLLAAVLVNHGIEELEAAEIFLNPEQAQLPSPLNEFRDLPVSLDLLEQAIRQGDAIAICGDYDADGMTSTALLLRALRGLGAQIDYAIPSRMSEGYGINRRIVEEFAEDGVRLILTVDNGIAAYDPVARARDLGLAVILTDHHDLPPQLPPANAILNPKLLDAQSPYRGLAGVGVAYVLAVCLAQRLGQTKQITPLLALFTLGTIADLAPLTGVNRRWVKRGLKLLPQSSYAGVQALIQVSGSGLGEKDALKPDTIGFRLGPRINAVGRIADPQTVIDLLTTDDWSVALDRAADCERINRERQQLCIQIEQQAIAMVRRGGEGLEAPHPHRDHVLVLVRAGWHHGVIGIVASRLVERYGVPVFIATYEEDEDQDLLRGSARGIPEFDVFAALNHCRDCLDKFGGHRAAGGFTLSAQKLPELRSKLIEFSQECLESSQLKPLVVIDAQARFEDLNWDLFTQIDQLHPCGIDNPEPVFWTPDVRVIEQTQLGKQRNHLKLTVTTASESAPVFKAMAWRWGEYAPLPDCIDIAYRLRDNYWNGERSLELELLGFRPSDAAPSWPQGERPSAPQSSPPAAADCWLQCPEPPLPEGPERPRHWLPLDRPWDQLLPEIKGNILVYGFDRPQLAPSPDTDGVEYDRPTQPCETLILWTLPPSWSHLQWLLALGKPSTIYVRNAQPDFPSPQQLRSHLQTYLNQDRDQPINLLALGQTWWVAPSTLVAALREMGYPCRGFPKTVGLLQEFQRLRDWYAYPAHLLGNLG</sequence>
<dbReference type="InterPro" id="IPR004610">
    <property type="entry name" value="RecJ"/>
</dbReference>
<dbReference type="InterPro" id="IPR041122">
    <property type="entry name" value="RecJ_OB"/>
</dbReference>
<feature type="compositionally biased region" description="Low complexity" evidence="6">
    <location>
        <begin position="606"/>
        <end position="617"/>
    </location>
</feature>
<dbReference type="AlphaFoldDB" id="A0ABD4T5C5"/>
<feature type="domain" description="DHHA1" evidence="8">
    <location>
        <begin position="373"/>
        <end position="468"/>
    </location>
</feature>
<dbReference type="Pfam" id="PF02272">
    <property type="entry name" value="DHHA1"/>
    <property type="match status" value="1"/>
</dbReference>
<feature type="domain" description="RecJ OB" evidence="9">
    <location>
        <begin position="484"/>
        <end position="588"/>
    </location>
</feature>
<proteinExistence type="inferred from homology"/>
<evidence type="ECO:0000256" key="3">
    <source>
        <dbReference type="ARBA" id="ARBA00022722"/>
    </source>
</evidence>
<gene>
    <name evidence="10" type="primary">recJ</name>
    <name evidence="10" type="ORF">QQ91_0013275</name>
</gene>
<dbReference type="SUPFAM" id="SSF64182">
    <property type="entry name" value="DHH phosphoesterases"/>
    <property type="match status" value="1"/>
</dbReference>
<dbReference type="Pfam" id="PF01368">
    <property type="entry name" value="DHH"/>
    <property type="match status" value="1"/>
</dbReference>
<dbReference type="Gene3D" id="3.90.1640.30">
    <property type="match status" value="1"/>
</dbReference>
<dbReference type="PANTHER" id="PTHR30255:SF2">
    <property type="entry name" value="SINGLE-STRANDED-DNA-SPECIFIC EXONUCLEASE RECJ"/>
    <property type="match status" value="1"/>
</dbReference>
<keyword evidence="5 10" id="KW-0269">Exonuclease</keyword>